<sequence length="124" mass="14055">MRCTPATIHEAFIASFLFVSSWANPKLWTQTRLSMITRMKSDVIVPSVGRHMRQFVCGLTTDDKDSVLGCHPEKYTRRFKPELGQTTLLSACGKAMGLRGRIAVSAFTYETWLPGHWRSVRSSF</sequence>
<feature type="signal peptide" evidence="1">
    <location>
        <begin position="1"/>
        <end position="23"/>
    </location>
</feature>
<proteinExistence type="predicted"/>
<reference evidence="2" key="2">
    <citation type="submission" date="2020-11" db="EMBL/GenBank/DDBJ databases">
        <authorList>
            <consortium name="DOE Joint Genome Institute"/>
            <person name="Kuo A."/>
            <person name="Miyauchi S."/>
            <person name="Kiss E."/>
            <person name="Drula E."/>
            <person name="Kohler A."/>
            <person name="Sanchez-Garcia M."/>
            <person name="Andreopoulos B."/>
            <person name="Barry K.W."/>
            <person name="Bonito G."/>
            <person name="Buee M."/>
            <person name="Carver A."/>
            <person name="Chen C."/>
            <person name="Cichocki N."/>
            <person name="Clum A."/>
            <person name="Culley D."/>
            <person name="Crous P.W."/>
            <person name="Fauchery L."/>
            <person name="Girlanda M."/>
            <person name="Hayes R."/>
            <person name="Keri Z."/>
            <person name="Labutti K."/>
            <person name="Lipzen A."/>
            <person name="Lombard V."/>
            <person name="Magnuson J."/>
            <person name="Maillard F."/>
            <person name="Morin E."/>
            <person name="Murat C."/>
            <person name="Nolan M."/>
            <person name="Ohm R."/>
            <person name="Pangilinan J."/>
            <person name="Pereira M."/>
            <person name="Perotto S."/>
            <person name="Peter M."/>
            <person name="Riley R."/>
            <person name="Sitrit Y."/>
            <person name="Stielow B."/>
            <person name="Szollosi G."/>
            <person name="Zifcakova L."/>
            <person name="Stursova M."/>
            <person name="Spatafora J.W."/>
            <person name="Tedersoo L."/>
            <person name="Vaario L.-M."/>
            <person name="Yamada A."/>
            <person name="Yan M."/>
            <person name="Wang P."/>
            <person name="Xu J."/>
            <person name="Bruns T."/>
            <person name="Baldrian P."/>
            <person name="Vilgalys R."/>
            <person name="Henrissat B."/>
            <person name="Grigoriev I.V."/>
            <person name="Hibbett D."/>
            <person name="Nagy L.G."/>
            <person name="Martin F.M."/>
        </authorList>
    </citation>
    <scope>NUCLEOTIDE SEQUENCE</scope>
    <source>
        <strain evidence="2">UH-Tt-Lm1</strain>
    </source>
</reference>
<dbReference type="Proteomes" id="UP000736335">
    <property type="component" value="Unassembled WGS sequence"/>
</dbReference>
<reference evidence="2" key="1">
    <citation type="journal article" date="2020" name="Nat. Commun.">
        <title>Large-scale genome sequencing of mycorrhizal fungi provides insights into the early evolution of symbiotic traits.</title>
        <authorList>
            <person name="Miyauchi S."/>
            <person name="Kiss E."/>
            <person name="Kuo A."/>
            <person name="Drula E."/>
            <person name="Kohler A."/>
            <person name="Sanchez-Garcia M."/>
            <person name="Morin E."/>
            <person name="Andreopoulos B."/>
            <person name="Barry K.W."/>
            <person name="Bonito G."/>
            <person name="Buee M."/>
            <person name="Carver A."/>
            <person name="Chen C."/>
            <person name="Cichocki N."/>
            <person name="Clum A."/>
            <person name="Culley D."/>
            <person name="Crous P.W."/>
            <person name="Fauchery L."/>
            <person name="Girlanda M."/>
            <person name="Hayes R.D."/>
            <person name="Keri Z."/>
            <person name="LaButti K."/>
            <person name="Lipzen A."/>
            <person name="Lombard V."/>
            <person name="Magnuson J."/>
            <person name="Maillard F."/>
            <person name="Murat C."/>
            <person name="Nolan M."/>
            <person name="Ohm R.A."/>
            <person name="Pangilinan J."/>
            <person name="Pereira M.F."/>
            <person name="Perotto S."/>
            <person name="Peter M."/>
            <person name="Pfister S."/>
            <person name="Riley R."/>
            <person name="Sitrit Y."/>
            <person name="Stielow J.B."/>
            <person name="Szollosi G."/>
            <person name="Zifcakova L."/>
            <person name="Stursova M."/>
            <person name="Spatafora J.W."/>
            <person name="Tedersoo L."/>
            <person name="Vaario L.M."/>
            <person name="Yamada A."/>
            <person name="Yan M."/>
            <person name="Wang P."/>
            <person name="Xu J."/>
            <person name="Bruns T."/>
            <person name="Baldrian P."/>
            <person name="Vilgalys R."/>
            <person name="Dunand C."/>
            <person name="Henrissat B."/>
            <person name="Grigoriev I.V."/>
            <person name="Hibbett D."/>
            <person name="Nagy L.G."/>
            <person name="Martin F.M."/>
        </authorList>
    </citation>
    <scope>NUCLEOTIDE SEQUENCE</scope>
    <source>
        <strain evidence="2">UH-Tt-Lm1</strain>
    </source>
</reference>
<keyword evidence="3" id="KW-1185">Reference proteome</keyword>
<dbReference type="EMBL" id="WIUZ02000003">
    <property type="protein sequence ID" value="KAF9789167.1"/>
    <property type="molecule type" value="Genomic_DNA"/>
</dbReference>
<gene>
    <name evidence="2" type="ORF">BJ322DRAFT_524566</name>
</gene>
<protein>
    <submittedName>
        <fullName evidence="2">Uncharacterized protein</fullName>
    </submittedName>
</protein>
<evidence type="ECO:0000313" key="3">
    <source>
        <dbReference type="Proteomes" id="UP000736335"/>
    </source>
</evidence>
<organism evidence="2 3">
    <name type="scientific">Thelephora terrestris</name>
    <dbReference type="NCBI Taxonomy" id="56493"/>
    <lineage>
        <taxon>Eukaryota</taxon>
        <taxon>Fungi</taxon>
        <taxon>Dikarya</taxon>
        <taxon>Basidiomycota</taxon>
        <taxon>Agaricomycotina</taxon>
        <taxon>Agaricomycetes</taxon>
        <taxon>Thelephorales</taxon>
        <taxon>Thelephoraceae</taxon>
        <taxon>Thelephora</taxon>
    </lineage>
</organism>
<comment type="caution">
    <text evidence="2">The sequence shown here is derived from an EMBL/GenBank/DDBJ whole genome shotgun (WGS) entry which is preliminary data.</text>
</comment>
<evidence type="ECO:0000313" key="2">
    <source>
        <dbReference type="EMBL" id="KAF9789167.1"/>
    </source>
</evidence>
<dbReference type="AlphaFoldDB" id="A0A9P6HK97"/>
<feature type="chain" id="PRO_5040365919" evidence="1">
    <location>
        <begin position="24"/>
        <end position="124"/>
    </location>
</feature>
<evidence type="ECO:0000256" key="1">
    <source>
        <dbReference type="SAM" id="SignalP"/>
    </source>
</evidence>
<accession>A0A9P6HK97</accession>
<name>A0A9P6HK97_9AGAM</name>
<keyword evidence="1" id="KW-0732">Signal</keyword>